<evidence type="ECO:0000313" key="3">
    <source>
        <dbReference type="Proteomes" id="UP000261480"/>
    </source>
</evidence>
<dbReference type="AlphaFoldDB" id="A0A3B3Y0M6"/>
<dbReference type="Proteomes" id="UP000261480">
    <property type="component" value="Unplaced"/>
</dbReference>
<reference evidence="2" key="1">
    <citation type="submission" date="2025-08" db="UniProtKB">
        <authorList>
            <consortium name="Ensembl"/>
        </authorList>
    </citation>
    <scope>IDENTIFICATION</scope>
</reference>
<evidence type="ECO:0000256" key="1">
    <source>
        <dbReference type="SAM" id="MobiDB-lite"/>
    </source>
</evidence>
<sequence>HLVPVLTIKVRRSWSYSRKETGSCHESGLWWTSVLFFCCKQEQELMLSSGTEQTAQLVTYTCREKQTCLLRVTCFKLRSREMLIGGQVSYKADRPQWAPALSPAVVNTDRPIRETVGVMVSGPMYSNSRPGNPEKPITTSTRLDMIMAP</sequence>
<dbReference type="Ensembl" id="ENSPMET00000030559.1">
    <property type="protein sequence ID" value="ENSPMEP00000020851.1"/>
    <property type="gene ID" value="ENSPMEG00000024067.1"/>
</dbReference>
<proteinExistence type="predicted"/>
<accession>A0A3B3Y0M6</accession>
<reference evidence="2" key="2">
    <citation type="submission" date="2025-09" db="UniProtKB">
        <authorList>
            <consortium name="Ensembl"/>
        </authorList>
    </citation>
    <scope>IDENTIFICATION</scope>
</reference>
<organism evidence="2 3">
    <name type="scientific">Poecilia mexicana</name>
    <dbReference type="NCBI Taxonomy" id="48701"/>
    <lineage>
        <taxon>Eukaryota</taxon>
        <taxon>Metazoa</taxon>
        <taxon>Chordata</taxon>
        <taxon>Craniata</taxon>
        <taxon>Vertebrata</taxon>
        <taxon>Euteleostomi</taxon>
        <taxon>Actinopterygii</taxon>
        <taxon>Neopterygii</taxon>
        <taxon>Teleostei</taxon>
        <taxon>Neoteleostei</taxon>
        <taxon>Acanthomorphata</taxon>
        <taxon>Ovalentaria</taxon>
        <taxon>Atherinomorphae</taxon>
        <taxon>Cyprinodontiformes</taxon>
        <taxon>Poeciliidae</taxon>
        <taxon>Poeciliinae</taxon>
        <taxon>Poecilia</taxon>
    </lineage>
</organism>
<evidence type="ECO:0000313" key="2">
    <source>
        <dbReference type="Ensembl" id="ENSPMEP00000020851.1"/>
    </source>
</evidence>
<keyword evidence="3" id="KW-1185">Reference proteome</keyword>
<name>A0A3B3Y0M6_9TELE</name>
<feature type="region of interest" description="Disordered" evidence="1">
    <location>
        <begin position="121"/>
        <end position="141"/>
    </location>
</feature>
<protein>
    <submittedName>
        <fullName evidence="2">Uncharacterized protein</fullName>
    </submittedName>
</protein>